<evidence type="ECO:0000313" key="2">
    <source>
        <dbReference type="Proteomes" id="UP001384579"/>
    </source>
</evidence>
<dbReference type="EMBL" id="JBBLXS010000222">
    <property type="protein sequence ID" value="MEK0186489.1"/>
    <property type="molecule type" value="Genomic_DNA"/>
</dbReference>
<organism evidence="1 2">
    <name type="scientific">Microcoleus anatoxicus PTRS2</name>
    <dbReference type="NCBI Taxonomy" id="2705321"/>
    <lineage>
        <taxon>Bacteria</taxon>
        <taxon>Bacillati</taxon>
        <taxon>Cyanobacteriota</taxon>
        <taxon>Cyanophyceae</taxon>
        <taxon>Oscillatoriophycideae</taxon>
        <taxon>Oscillatoriales</taxon>
        <taxon>Microcoleaceae</taxon>
        <taxon>Microcoleus</taxon>
        <taxon>Microcoleus anatoxicus</taxon>
    </lineage>
</organism>
<dbReference type="Proteomes" id="UP001384579">
    <property type="component" value="Unassembled WGS sequence"/>
</dbReference>
<evidence type="ECO:0000313" key="1">
    <source>
        <dbReference type="EMBL" id="MEK0186489.1"/>
    </source>
</evidence>
<gene>
    <name evidence="1" type="ORF">WMG39_16765</name>
</gene>
<comment type="caution">
    <text evidence="1">The sequence shown here is derived from an EMBL/GenBank/DDBJ whole genome shotgun (WGS) entry which is preliminary data.</text>
</comment>
<protein>
    <submittedName>
        <fullName evidence="1">Uncharacterized protein</fullName>
    </submittedName>
</protein>
<keyword evidence="2" id="KW-1185">Reference proteome</keyword>
<dbReference type="RefSeq" id="WP_340541617.1">
    <property type="nucleotide sequence ID" value="NZ_JBBLXS010000222.1"/>
</dbReference>
<proteinExistence type="predicted"/>
<sequence length="234" mass="24530">MGIRRAIVQPANISPAMATDAEVTAAVAAHVAAADPHPVYLTQAEGDGRYRQTATALTDADIPAAIARDAEVTAVVAAHVAAVDPHPVYLTQAEGDGRYRRTATALTDADIPAAIARDAEVTAAVAAHVAATDMHSIRCKILNFTAGPPSTDGTVVYVPHGIVSAKILGFSVSIQINPAQDFWVNQNYFLSPGQVTGNRFIATLFNGNLMVENFGGDSANVVNKPGRAIIWYLS</sequence>
<accession>A0ABU8YPZ0</accession>
<name>A0ABU8YPZ0_9CYAN</name>
<reference evidence="1 2" key="1">
    <citation type="journal article" date="2020" name="Harmful Algae">
        <title>Molecular and morphological characterization of a novel dihydroanatoxin-a producing Microcoleus species (cyanobacteria) from the Russian River, California, USA.</title>
        <authorList>
            <person name="Conklin K.Y."/>
            <person name="Stancheva R."/>
            <person name="Otten T.G."/>
            <person name="Fadness R."/>
            <person name="Boyer G.L."/>
            <person name="Read B."/>
            <person name="Zhang X."/>
            <person name="Sheath R.G."/>
        </authorList>
    </citation>
    <scope>NUCLEOTIDE SEQUENCE [LARGE SCALE GENOMIC DNA]</scope>
    <source>
        <strain evidence="1 2">PTRS2</strain>
    </source>
</reference>